<dbReference type="Proteomes" id="UP000570595">
    <property type="component" value="Unassembled WGS sequence"/>
</dbReference>
<accession>A0A7J6LB59</accession>
<reference evidence="4 5" key="1">
    <citation type="submission" date="2020-04" db="EMBL/GenBank/DDBJ databases">
        <title>Perkinsus olseni comparative genomics.</title>
        <authorList>
            <person name="Bogema D.R."/>
        </authorList>
    </citation>
    <scope>NUCLEOTIDE SEQUENCE [LARGE SCALE GENOMIC DNA]</scope>
    <source>
        <strain evidence="2">ATCC PRA-179</strain>
        <strain evidence="3">ATCC PRA-31</strain>
    </source>
</reference>
<proteinExistence type="predicted"/>
<dbReference type="EMBL" id="JABANN010000133">
    <property type="protein sequence ID" value="KAF4669810.1"/>
    <property type="molecule type" value="Genomic_DNA"/>
</dbReference>
<keyword evidence="1" id="KW-0732">Signal</keyword>
<dbReference type="AlphaFoldDB" id="A0A7J6LB59"/>
<sequence>MMMKFVVQLYLVAVQLTLVQGQDIGKYVYSSEGFNYTVNVYEGADVNIAFEVPGRPVFVDGKYQLVRDSHTQYSMDFSDAIDGVRYIYYHIGALLGGMTFNPADLTVLTYTTADSMTVNFAGRELTLTRVGYDLQPGVFYHRISEAPRLSITFRLLAEGSYQVVFSCGDTAVAYGGLWLEKAARPYKHYAVVESGRDAVNSLRAEIESTCSFEGLQDGDLSRMTFITQEAIIIPFQRRRMLLEKVTL</sequence>
<dbReference type="Proteomes" id="UP000572268">
    <property type="component" value="Unassembled WGS sequence"/>
</dbReference>
<dbReference type="OrthoDB" id="10277819at2759"/>
<feature type="signal peptide" evidence="1">
    <location>
        <begin position="1"/>
        <end position="21"/>
    </location>
</feature>
<evidence type="ECO:0000256" key="1">
    <source>
        <dbReference type="SAM" id="SignalP"/>
    </source>
</evidence>
<gene>
    <name evidence="3" type="ORF">FOL46_001194</name>
    <name evidence="2" type="ORF">FOZ61_006958</name>
</gene>
<protein>
    <submittedName>
        <fullName evidence="2">Uncharacterized protein</fullName>
    </submittedName>
</protein>
<evidence type="ECO:0000313" key="4">
    <source>
        <dbReference type="Proteomes" id="UP000570595"/>
    </source>
</evidence>
<organism evidence="2 4">
    <name type="scientific">Perkinsus olseni</name>
    <name type="common">Perkinsus atlanticus</name>
    <dbReference type="NCBI Taxonomy" id="32597"/>
    <lineage>
        <taxon>Eukaryota</taxon>
        <taxon>Sar</taxon>
        <taxon>Alveolata</taxon>
        <taxon>Perkinsozoa</taxon>
        <taxon>Perkinsea</taxon>
        <taxon>Perkinsida</taxon>
        <taxon>Perkinsidae</taxon>
        <taxon>Perkinsus</taxon>
    </lineage>
</organism>
<dbReference type="EMBL" id="JABAHT010000408">
    <property type="protein sequence ID" value="KAF4656442.1"/>
    <property type="molecule type" value="Genomic_DNA"/>
</dbReference>
<feature type="chain" id="PRO_5036205341" evidence="1">
    <location>
        <begin position="22"/>
        <end position="247"/>
    </location>
</feature>
<comment type="caution">
    <text evidence="2">The sequence shown here is derived from an EMBL/GenBank/DDBJ whole genome shotgun (WGS) entry which is preliminary data.</text>
</comment>
<evidence type="ECO:0000313" key="2">
    <source>
        <dbReference type="EMBL" id="KAF4656442.1"/>
    </source>
</evidence>
<evidence type="ECO:0000313" key="5">
    <source>
        <dbReference type="Proteomes" id="UP000572268"/>
    </source>
</evidence>
<name>A0A7J6LB59_PEROL</name>
<evidence type="ECO:0000313" key="3">
    <source>
        <dbReference type="EMBL" id="KAF4669810.1"/>
    </source>
</evidence>